<protein>
    <recommendedName>
        <fullName evidence="4">ADP/GDP-polyphosphate phosphotransferase</fullName>
        <ecNumber evidence="4">2.7.4.-</ecNumber>
    </recommendedName>
    <alternativeName>
        <fullName evidence="4">Polyphosphate kinase PPK2</fullName>
    </alternativeName>
</protein>
<keyword evidence="3 4" id="KW-0418">Kinase</keyword>
<keyword evidence="2 4" id="KW-0808">Transferase</keyword>
<dbReference type="Proteomes" id="UP000248592">
    <property type="component" value="Chromosome"/>
</dbReference>
<comment type="subunit">
    <text evidence="4">Homotetramer.</text>
</comment>
<dbReference type="InterPro" id="IPR022486">
    <property type="entry name" value="PPK2_PA0141"/>
</dbReference>
<proteinExistence type="inferred from homology"/>
<comment type="function">
    <text evidence="4">Uses inorganic polyphosphate (polyP) as a donor to convert GDP to GTP or ADP to ATP.</text>
</comment>
<dbReference type="EC" id="2.7.4.-" evidence="4"/>
<evidence type="ECO:0000256" key="2">
    <source>
        <dbReference type="ARBA" id="ARBA00022679"/>
    </source>
</evidence>
<dbReference type="Gene3D" id="3.40.50.300">
    <property type="entry name" value="P-loop containing nucleotide triphosphate hydrolases"/>
    <property type="match status" value="1"/>
</dbReference>
<dbReference type="InterPro" id="IPR022488">
    <property type="entry name" value="PPK2-related"/>
</dbReference>
<evidence type="ECO:0000256" key="4">
    <source>
        <dbReference type="RuleBase" id="RU369062"/>
    </source>
</evidence>
<reference evidence="7" key="1">
    <citation type="submission" date="2018-06" db="EMBL/GenBank/DDBJ databases">
        <title>Description of a new Polynucleobacter species.</title>
        <authorList>
            <person name="Hahn M.W."/>
        </authorList>
    </citation>
    <scope>NUCLEOTIDE SEQUENCE [LARGE SCALE GENOMIC DNA]</scope>
    <source>
        <strain evidence="7">MG-25-Pas1-D2</strain>
    </source>
</reference>
<dbReference type="Pfam" id="PF03976">
    <property type="entry name" value="PPK2"/>
    <property type="match status" value="1"/>
</dbReference>
<gene>
    <name evidence="6" type="primary">ppk2</name>
    <name evidence="6" type="ORF">Pas1_04365</name>
</gene>
<name>A0A2Z4JSM7_9BURK</name>
<dbReference type="EMBL" id="CP030085">
    <property type="protein sequence ID" value="AWW49683.1"/>
    <property type="molecule type" value="Genomic_DNA"/>
</dbReference>
<comment type="similarity">
    <text evidence="1 4">Belongs to the polyphosphate kinase 2 (PPK2) family. Class I subfamily.</text>
</comment>
<sequence>MKKVSAAAIKPIKISKKELTYEAELRLLQIELVKLQKRIISKGDRLLVILEGRDTAGKDGTIKCITQNLSPRDTHVIALGKPSDREEGEWYFQRYVAELPSAGEFVIFNRSWYNRAGVEKVMGFCTDAQYKEFMASVNDFESLLVASGIQILKYYLDIDKVEQARRLADRAKDPLKQWKISPIDQQAQKKWHAYSVARDLMLEKTTSPDAPWTVVNANDKKLTHLNLIRDLLSRVEYPGKNKKLLATDPKIVMPCLATSIKLPKLAP</sequence>
<dbReference type="InterPro" id="IPR016898">
    <property type="entry name" value="Polyphosphate_phosphotransfera"/>
</dbReference>
<evidence type="ECO:0000259" key="5">
    <source>
        <dbReference type="Pfam" id="PF03976"/>
    </source>
</evidence>
<dbReference type="GO" id="GO:0008976">
    <property type="term" value="F:polyphosphate kinase activity"/>
    <property type="evidence" value="ECO:0007669"/>
    <property type="project" value="UniProtKB-UniRule"/>
</dbReference>
<dbReference type="SUPFAM" id="SSF52540">
    <property type="entry name" value="P-loop containing nucleoside triphosphate hydrolases"/>
    <property type="match status" value="1"/>
</dbReference>
<evidence type="ECO:0000256" key="1">
    <source>
        <dbReference type="ARBA" id="ARBA00009924"/>
    </source>
</evidence>
<dbReference type="InterPro" id="IPR027417">
    <property type="entry name" value="P-loop_NTPase"/>
</dbReference>
<dbReference type="AlphaFoldDB" id="A0A2Z4JSM7"/>
<accession>A0A2Z4JSM7</accession>
<dbReference type="PANTHER" id="PTHR34383:SF1">
    <property type="entry name" value="ADP-POLYPHOSPHATE PHOSPHOTRANSFERASE"/>
    <property type="match status" value="1"/>
</dbReference>
<dbReference type="PIRSF" id="PIRSF028756">
    <property type="entry name" value="PPK2_prd"/>
    <property type="match status" value="1"/>
</dbReference>
<organism evidence="6 7">
    <name type="scientific">Polynucleobacter paneuropaeus</name>
    <dbReference type="NCBI Taxonomy" id="2527775"/>
    <lineage>
        <taxon>Bacteria</taxon>
        <taxon>Pseudomonadati</taxon>
        <taxon>Pseudomonadota</taxon>
        <taxon>Betaproteobacteria</taxon>
        <taxon>Burkholderiales</taxon>
        <taxon>Burkholderiaceae</taxon>
        <taxon>Polynucleobacter</taxon>
    </lineage>
</organism>
<evidence type="ECO:0000313" key="6">
    <source>
        <dbReference type="EMBL" id="AWW49683.1"/>
    </source>
</evidence>
<feature type="domain" description="Polyphosphate kinase-2-related" evidence="5">
    <location>
        <begin position="19"/>
        <end position="242"/>
    </location>
</feature>
<dbReference type="NCBIfam" id="TIGR03707">
    <property type="entry name" value="PPK2_P_aer"/>
    <property type="match status" value="1"/>
</dbReference>
<dbReference type="RefSeq" id="WP_112204210.1">
    <property type="nucleotide sequence ID" value="NZ_CBCSBS010000001.1"/>
</dbReference>
<evidence type="ECO:0000256" key="3">
    <source>
        <dbReference type="ARBA" id="ARBA00022777"/>
    </source>
</evidence>
<dbReference type="PANTHER" id="PTHR34383">
    <property type="entry name" value="POLYPHOSPHATE:AMP PHOSPHOTRANSFERASE-RELATED"/>
    <property type="match status" value="1"/>
</dbReference>
<evidence type="ECO:0000313" key="7">
    <source>
        <dbReference type="Proteomes" id="UP000248592"/>
    </source>
</evidence>
<dbReference type="GO" id="GO:0006793">
    <property type="term" value="P:phosphorus metabolic process"/>
    <property type="evidence" value="ECO:0007669"/>
    <property type="project" value="InterPro"/>
</dbReference>